<proteinExistence type="predicted"/>
<dbReference type="InterPro" id="IPR007858">
    <property type="entry name" value="Dpy-30_motif"/>
</dbReference>
<dbReference type="AlphaFoldDB" id="A0AAX4I559"/>
<dbReference type="KEGG" id="cdet:87939620"/>
<dbReference type="Gene3D" id="1.20.890.10">
    <property type="entry name" value="cAMP-dependent protein kinase regulatory subunit, dimerization-anchoring domain"/>
    <property type="match status" value="1"/>
</dbReference>
<evidence type="ECO:0008006" key="4">
    <source>
        <dbReference type="Google" id="ProtNLM"/>
    </source>
</evidence>
<dbReference type="GeneID" id="87939620"/>
<feature type="region of interest" description="Disordered" evidence="1">
    <location>
        <begin position="1"/>
        <end position="124"/>
    </location>
</feature>
<dbReference type="Pfam" id="PF05186">
    <property type="entry name" value="Dpy-30"/>
    <property type="match status" value="1"/>
</dbReference>
<sequence>MSNPTATEPIEPTAADPTTQESTAPTTTTTTTSEPTMPPVPATASADAVSRDIAMTDAAAVEPVSSPAPMPQAAPGAPSPAPGRTGTPSRNLNGEAGSRAGSAHPDPHPANLPNQAVEHGDTARKYINSHVSAVLLEGMKIIGKNQPKNPLKVLGDFLLEESRKRGEPSG</sequence>
<keyword evidence="3" id="KW-1185">Reference proteome</keyword>
<feature type="compositionally biased region" description="Low complexity" evidence="1">
    <location>
        <begin position="17"/>
        <end position="35"/>
    </location>
</feature>
<protein>
    <recommendedName>
        <fullName evidence="4">Dpy-30 domain-containing protein</fullName>
    </recommendedName>
</protein>
<name>A0AAX4I559_9PEZI</name>
<feature type="compositionally biased region" description="Pro residues" evidence="1">
    <location>
        <begin position="66"/>
        <end position="81"/>
    </location>
</feature>
<dbReference type="RefSeq" id="XP_062775327.1">
    <property type="nucleotide sequence ID" value="XM_062919276.1"/>
</dbReference>
<evidence type="ECO:0000313" key="3">
    <source>
        <dbReference type="Proteomes" id="UP001322277"/>
    </source>
</evidence>
<dbReference type="EMBL" id="CP137306">
    <property type="protein sequence ID" value="WQF78103.1"/>
    <property type="molecule type" value="Genomic_DNA"/>
</dbReference>
<gene>
    <name evidence="2" type="ORF">CDEST_03117</name>
</gene>
<evidence type="ECO:0000313" key="2">
    <source>
        <dbReference type="EMBL" id="WQF78103.1"/>
    </source>
</evidence>
<dbReference type="Proteomes" id="UP001322277">
    <property type="component" value="Chromosome 2"/>
</dbReference>
<reference evidence="3" key="1">
    <citation type="journal article" date="2023" name="bioRxiv">
        <title>Complete genome of the Medicago anthracnose fungus, Colletotrichum destructivum, reveals a mini-chromosome-like region within a core chromosome.</title>
        <authorList>
            <person name="Lapalu N."/>
            <person name="Simon A."/>
            <person name="Lu A."/>
            <person name="Plaumann P.-L."/>
            <person name="Amselem J."/>
            <person name="Pigne S."/>
            <person name="Auger A."/>
            <person name="Koch C."/>
            <person name="Dallery J.-F."/>
            <person name="O'Connell R.J."/>
        </authorList>
    </citation>
    <scope>NUCLEOTIDE SEQUENCE [LARGE SCALE GENOMIC DNA]</scope>
    <source>
        <strain evidence="3">CBS 520.97</strain>
    </source>
</reference>
<organism evidence="2 3">
    <name type="scientific">Colletotrichum destructivum</name>
    <dbReference type="NCBI Taxonomy" id="34406"/>
    <lineage>
        <taxon>Eukaryota</taxon>
        <taxon>Fungi</taxon>
        <taxon>Dikarya</taxon>
        <taxon>Ascomycota</taxon>
        <taxon>Pezizomycotina</taxon>
        <taxon>Sordariomycetes</taxon>
        <taxon>Hypocreomycetidae</taxon>
        <taxon>Glomerellales</taxon>
        <taxon>Glomerellaceae</taxon>
        <taxon>Colletotrichum</taxon>
        <taxon>Colletotrichum destructivum species complex</taxon>
    </lineage>
</organism>
<accession>A0AAX4I559</accession>
<evidence type="ECO:0000256" key="1">
    <source>
        <dbReference type="SAM" id="MobiDB-lite"/>
    </source>
</evidence>